<dbReference type="RefSeq" id="WP_172542258.1">
    <property type="nucleotide sequence ID" value="NZ_JBHLZC010000005.1"/>
</dbReference>
<evidence type="ECO:0000256" key="1">
    <source>
        <dbReference type="SAM" id="SignalP"/>
    </source>
</evidence>
<organism evidence="2 3">
    <name type="scientific">Cardiobacterium valvarum</name>
    <dbReference type="NCBI Taxonomy" id="194702"/>
    <lineage>
        <taxon>Bacteria</taxon>
        <taxon>Pseudomonadati</taxon>
        <taxon>Pseudomonadota</taxon>
        <taxon>Gammaproteobacteria</taxon>
        <taxon>Cardiobacteriales</taxon>
        <taxon>Cardiobacteriaceae</taxon>
        <taxon>Cardiobacterium</taxon>
    </lineage>
</organism>
<dbReference type="InterPro" id="IPR022262">
    <property type="entry name" value="Lipoprot_put"/>
</dbReference>
<name>A0A381E8Q5_9GAMM</name>
<feature type="signal peptide" evidence="1">
    <location>
        <begin position="1"/>
        <end position="25"/>
    </location>
</feature>
<keyword evidence="2" id="KW-0449">Lipoprotein</keyword>
<evidence type="ECO:0000313" key="2">
    <source>
        <dbReference type="EMBL" id="SUX22986.1"/>
    </source>
</evidence>
<proteinExistence type="predicted"/>
<dbReference type="Proteomes" id="UP000254572">
    <property type="component" value="Unassembled WGS sequence"/>
</dbReference>
<feature type="chain" id="PRO_5017078610" evidence="1">
    <location>
        <begin position="26"/>
        <end position="139"/>
    </location>
</feature>
<dbReference type="EMBL" id="UFUW01000001">
    <property type="protein sequence ID" value="SUX22986.1"/>
    <property type="molecule type" value="Genomic_DNA"/>
</dbReference>
<keyword evidence="1" id="KW-0732">Signal</keyword>
<keyword evidence="3" id="KW-1185">Reference proteome</keyword>
<evidence type="ECO:0000313" key="3">
    <source>
        <dbReference type="Proteomes" id="UP000254572"/>
    </source>
</evidence>
<dbReference type="AlphaFoldDB" id="A0A381E8Q5"/>
<sequence>MINCKYNRLLLLALCGLAFSGCSMMRPKQEKLLPESGPTTAELLTGKREGNSAYYGDGIRADYLGIPLTEGYAPNSSYSLAHVNELRRDFRQVPNPEITAYVFPHINNGELPVPGYFTVFRLYERDHYALEQEGFHEDR</sequence>
<reference evidence="2 3" key="1">
    <citation type="submission" date="2018-06" db="EMBL/GenBank/DDBJ databases">
        <authorList>
            <consortium name="Pathogen Informatics"/>
            <person name="Doyle S."/>
        </authorList>
    </citation>
    <scope>NUCLEOTIDE SEQUENCE [LARGE SCALE GENOMIC DNA]</scope>
    <source>
        <strain evidence="2 3">NCTC13294</strain>
    </source>
</reference>
<dbReference type="NCBIfam" id="TIGR03751">
    <property type="entry name" value="conj_TIGR03751"/>
    <property type="match status" value="1"/>
</dbReference>
<dbReference type="PROSITE" id="PS51257">
    <property type="entry name" value="PROKAR_LIPOPROTEIN"/>
    <property type="match status" value="1"/>
</dbReference>
<accession>A0A381E8Q5</accession>
<gene>
    <name evidence="2" type="ORF">NCTC13294_01390</name>
</gene>
<protein>
    <submittedName>
        <fullName evidence="2">Conjugative transfer region lipoprotein</fullName>
    </submittedName>
</protein>